<keyword evidence="6 8" id="KW-0472">Membrane</keyword>
<proteinExistence type="inferred from homology"/>
<gene>
    <name evidence="9" type="ORF">EBN03_04125</name>
</gene>
<dbReference type="PANTHER" id="PTHR33452:SF1">
    <property type="entry name" value="INNER MEMBRANE PROTEIN YPHA-RELATED"/>
    <property type="match status" value="1"/>
</dbReference>
<evidence type="ECO:0000256" key="4">
    <source>
        <dbReference type="ARBA" id="ARBA00022692"/>
    </source>
</evidence>
<dbReference type="Pfam" id="PF07681">
    <property type="entry name" value="DoxX"/>
    <property type="match status" value="1"/>
</dbReference>
<organism evidence="9 10">
    <name type="scientific">Nocardia stercoris</name>
    <dbReference type="NCBI Taxonomy" id="2483361"/>
    <lineage>
        <taxon>Bacteria</taxon>
        <taxon>Bacillati</taxon>
        <taxon>Actinomycetota</taxon>
        <taxon>Actinomycetes</taxon>
        <taxon>Mycobacteriales</taxon>
        <taxon>Nocardiaceae</taxon>
        <taxon>Nocardia</taxon>
    </lineage>
</organism>
<dbReference type="InterPro" id="IPR032808">
    <property type="entry name" value="DoxX"/>
</dbReference>
<sequence length="278" mass="29022">MTDTANTRTPSTVRAVPRQFAQGGRPAGPGQPARPVPRTDEELGLEPEVPGNGPAASSPATVPTRKPAPRSADLDDDDDDSDGTYVFASIPAAPDGRTGLRSRRDDRRGTTDLGLLALRVLIGLTFIYHGLSKATTMFHGQGIEATHAFLEHGGWKQVELSAAMTIVAEIGGGAMILVGLATPLASGAVLATILDAWLWKQSVAPGFQYKALELETILIGAVTALLFTGPGRWSADRNRGWATRPAYGSVICFAAALAAAAATWLALHGGNPFVGTFG</sequence>
<reference evidence="9 10" key="1">
    <citation type="submission" date="2018-10" db="EMBL/GenBank/DDBJ databases">
        <title>Isolation from cow dung.</title>
        <authorList>
            <person name="Ling L."/>
        </authorList>
    </citation>
    <scope>NUCLEOTIDE SEQUENCE [LARGE SCALE GENOMIC DNA]</scope>
    <source>
        <strain evidence="9 10">NEAU-LL90</strain>
    </source>
</reference>
<dbReference type="AlphaFoldDB" id="A0A3M2LM58"/>
<keyword evidence="10" id="KW-1185">Reference proteome</keyword>
<feature type="compositionally biased region" description="Low complexity" evidence="7">
    <location>
        <begin position="19"/>
        <end position="33"/>
    </location>
</feature>
<evidence type="ECO:0000256" key="1">
    <source>
        <dbReference type="ARBA" id="ARBA00004651"/>
    </source>
</evidence>
<dbReference type="OrthoDB" id="346004at2"/>
<comment type="similarity">
    <text evidence="2">Belongs to the DoxX family.</text>
</comment>
<evidence type="ECO:0000313" key="10">
    <source>
        <dbReference type="Proteomes" id="UP000279275"/>
    </source>
</evidence>
<feature type="region of interest" description="Disordered" evidence="7">
    <location>
        <begin position="1"/>
        <end position="106"/>
    </location>
</feature>
<evidence type="ECO:0000313" key="9">
    <source>
        <dbReference type="EMBL" id="RMI35838.1"/>
    </source>
</evidence>
<keyword evidence="3" id="KW-1003">Cell membrane</keyword>
<dbReference type="PANTHER" id="PTHR33452">
    <property type="entry name" value="OXIDOREDUCTASE CATD-RELATED"/>
    <property type="match status" value="1"/>
</dbReference>
<name>A0A3M2LM58_9NOCA</name>
<evidence type="ECO:0000256" key="6">
    <source>
        <dbReference type="ARBA" id="ARBA00023136"/>
    </source>
</evidence>
<evidence type="ECO:0000256" key="7">
    <source>
        <dbReference type="SAM" id="MobiDB-lite"/>
    </source>
</evidence>
<accession>A0A3M2LM58</accession>
<dbReference type="RefSeq" id="WP_122186808.1">
    <property type="nucleotide sequence ID" value="NZ_RFFH01000001.1"/>
</dbReference>
<evidence type="ECO:0000256" key="5">
    <source>
        <dbReference type="ARBA" id="ARBA00022989"/>
    </source>
</evidence>
<evidence type="ECO:0000256" key="2">
    <source>
        <dbReference type="ARBA" id="ARBA00006679"/>
    </source>
</evidence>
<feature type="transmembrane region" description="Helical" evidence="8">
    <location>
        <begin position="113"/>
        <end position="131"/>
    </location>
</feature>
<dbReference type="GO" id="GO:0005886">
    <property type="term" value="C:plasma membrane"/>
    <property type="evidence" value="ECO:0007669"/>
    <property type="project" value="UniProtKB-SubCell"/>
</dbReference>
<evidence type="ECO:0000256" key="8">
    <source>
        <dbReference type="SAM" id="Phobius"/>
    </source>
</evidence>
<evidence type="ECO:0000256" key="3">
    <source>
        <dbReference type="ARBA" id="ARBA00022475"/>
    </source>
</evidence>
<feature type="transmembrane region" description="Helical" evidence="8">
    <location>
        <begin position="247"/>
        <end position="267"/>
    </location>
</feature>
<dbReference type="InterPro" id="IPR051907">
    <property type="entry name" value="DoxX-like_oxidoreductase"/>
</dbReference>
<comment type="subcellular location">
    <subcellularLocation>
        <location evidence="1">Cell membrane</location>
        <topology evidence="1">Multi-pass membrane protein</topology>
    </subcellularLocation>
</comment>
<keyword evidence="4 8" id="KW-0812">Transmembrane</keyword>
<keyword evidence="5 8" id="KW-1133">Transmembrane helix</keyword>
<protein>
    <submittedName>
        <fullName evidence="9">DoxX family protein</fullName>
    </submittedName>
</protein>
<dbReference type="Proteomes" id="UP000279275">
    <property type="component" value="Unassembled WGS sequence"/>
</dbReference>
<dbReference type="EMBL" id="RFFH01000001">
    <property type="protein sequence ID" value="RMI35838.1"/>
    <property type="molecule type" value="Genomic_DNA"/>
</dbReference>
<feature type="transmembrane region" description="Helical" evidence="8">
    <location>
        <begin position="174"/>
        <end position="199"/>
    </location>
</feature>
<feature type="compositionally biased region" description="Polar residues" evidence="7">
    <location>
        <begin position="1"/>
        <end position="12"/>
    </location>
</feature>
<comment type="caution">
    <text evidence="9">The sequence shown here is derived from an EMBL/GenBank/DDBJ whole genome shotgun (WGS) entry which is preliminary data.</text>
</comment>